<dbReference type="InterPro" id="IPR041677">
    <property type="entry name" value="DNA2/NAM7_AAA_11"/>
</dbReference>
<dbReference type="Pfam" id="PF13087">
    <property type="entry name" value="AAA_12"/>
    <property type="match status" value="1"/>
</dbReference>
<protein>
    <recommendedName>
        <fullName evidence="4">DNA helicase</fullName>
        <ecNumber evidence="4">3.6.4.12</ecNumber>
    </recommendedName>
</protein>
<dbReference type="InterPro" id="IPR004483">
    <property type="entry name" value="SMUBP-2/Hcs1-like"/>
</dbReference>
<evidence type="ECO:0000256" key="11">
    <source>
        <dbReference type="ARBA" id="ARBA00048432"/>
    </source>
</evidence>
<dbReference type="EC" id="3.6.4.12" evidence="4"/>
<evidence type="ECO:0000256" key="9">
    <source>
        <dbReference type="ARBA" id="ARBA00022840"/>
    </source>
</evidence>
<dbReference type="SMART" id="SM00487">
    <property type="entry name" value="DEXDc"/>
    <property type="match status" value="1"/>
</dbReference>
<evidence type="ECO:0000256" key="3">
    <source>
        <dbReference type="ARBA" id="ARBA00007913"/>
    </source>
</evidence>
<dbReference type="InterPro" id="IPR027417">
    <property type="entry name" value="P-loop_NTPase"/>
</dbReference>
<dbReference type="GO" id="GO:0016787">
    <property type="term" value="F:hydrolase activity"/>
    <property type="evidence" value="ECO:0007669"/>
    <property type="project" value="UniProtKB-KW"/>
</dbReference>
<evidence type="ECO:0000256" key="6">
    <source>
        <dbReference type="ARBA" id="ARBA00022741"/>
    </source>
</evidence>
<dbReference type="Pfam" id="PF13086">
    <property type="entry name" value="AAA_11"/>
    <property type="match status" value="1"/>
</dbReference>
<evidence type="ECO:0000256" key="8">
    <source>
        <dbReference type="ARBA" id="ARBA00022806"/>
    </source>
</evidence>
<dbReference type="GO" id="GO:0003723">
    <property type="term" value="F:RNA binding"/>
    <property type="evidence" value="ECO:0007669"/>
    <property type="project" value="InterPro"/>
</dbReference>
<comment type="subcellular location">
    <subcellularLocation>
        <location evidence="2">Cytoplasm</location>
    </subcellularLocation>
    <subcellularLocation>
        <location evidence="1">Nucleus</location>
    </subcellularLocation>
</comment>
<dbReference type="InterPro" id="IPR041679">
    <property type="entry name" value="DNA2/NAM7-like_C"/>
</dbReference>
<dbReference type="PANTHER" id="PTHR43788">
    <property type="entry name" value="DNA2/NAM7 HELICASE FAMILY MEMBER"/>
    <property type="match status" value="1"/>
</dbReference>
<proteinExistence type="inferred from homology"/>
<organism evidence="14">
    <name type="scientific">Zea mays</name>
    <name type="common">Maize</name>
    <dbReference type="NCBI Taxonomy" id="4577"/>
    <lineage>
        <taxon>Eukaryota</taxon>
        <taxon>Viridiplantae</taxon>
        <taxon>Streptophyta</taxon>
        <taxon>Embryophyta</taxon>
        <taxon>Tracheophyta</taxon>
        <taxon>Spermatophyta</taxon>
        <taxon>Magnoliopsida</taxon>
        <taxon>Liliopsida</taxon>
        <taxon>Poales</taxon>
        <taxon>Poaceae</taxon>
        <taxon>PACMAD clade</taxon>
        <taxon>Panicoideae</taxon>
        <taxon>Andropogonodae</taxon>
        <taxon>Andropogoneae</taxon>
        <taxon>Tripsacinae</taxon>
        <taxon>Zea</taxon>
    </lineage>
</organism>
<dbReference type="Gene3D" id="3.40.50.300">
    <property type="entry name" value="P-loop containing nucleotide triphosphate hydrolases"/>
    <property type="match status" value="1"/>
</dbReference>
<comment type="catalytic activity">
    <reaction evidence="11">
        <text>ATP + H2O = ADP + phosphate + H(+)</text>
        <dbReference type="Rhea" id="RHEA:13065"/>
        <dbReference type="ChEBI" id="CHEBI:15377"/>
        <dbReference type="ChEBI" id="CHEBI:15378"/>
        <dbReference type="ChEBI" id="CHEBI:30616"/>
        <dbReference type="ChEBI" id="CHEBI:43474"/>
        <dbReference type="ChEBI" id="CHEBI:456216"/>
        <dbReference type="EC" id="3.6.4.12"/>
    </reaction>
    <physiologicalReaction direction="left-to-right" evidence="11">
        <dbReference type="Rhea" id="RHEA:13066"/>
    </physiologicalReaction>
</comment>
<dbReference type="InterPro" id="IPR003593">
    <property type="entry name" value="AAA+_ATPase"/>
</dbReference>
<dbReference type="EMBL" id="CM007647">
    <property type="protein sequence ID" value="ONM06786.1"/>
    <property type="molecule type" value="Genomic_DNA"/>
</dbReference>
<dbReference type="GO" id="GO:0005634">
    <property type="term" value="C:nucleus"/>
    <property type="evidence" value="ECO:0007669"/>
    <property type="project" value="UniProtKB-SubCell"/>
</dbReference>
<keyword evidence="5" id="KW-0963">Cytoplasm</keyword>
<keyword evidence="9" id="KW-0067">ATP-binding</keyword>
<reference evidence="14" key="1">
    <citation type="submission" date="2015-12" db="EMBL/GenBank/DDBJ databases">
        <title>Update maize B73 reference genome by single molecule sequencing technologies.</title>
        <authorList>
            <consortium name="Maize Genome Sequencing Project"/>
            <person name="Ware D."/>
        </authorList>
    </citation>
    <scope>NUCLEOTIDE SEQUENCE [LARGE SCALE GENOMIC DNA]</scope>
    <source>
        <tissue evidence="14">Seedling</tissue>
    </source>
</reference>
<comment type="similarity">
    <text evidence="3">Belongs to the DNA2/NAM7 helicase family.</text>
</comment>
<accession>A0A1D6KWD5</accession>
<feature type="domain" description="Helicase ATP-binding" evidence="13">
    <location>
        <begin position="230"/>
        <end position="503"/>
    </location>
</feature>
<dbReference type="AlphaFoldDB" id="A0A1D6KWD5"/>
<evidence type="ECO:0000256" key="7">
    <source>
        <dbReference type="ARBA" id="ARBA00022801"/>
    </source>
</evidence>
<dbReference type="SMART" id="SM00382">
    <property type="entry name" value="AAA"/>
    <property type="match status" value="1"/>
</dbReference>
<evidence type="ECO:0000256" key="4">
    <source>
        <dbReference type="ARBA" id="ARBA00012551"/>
    </source>
</evidence>
<keyword evidence="7 14" id="KW-0378">Hydrolase</keyword>
<evidence type="ECO:0000256" key="10">
    <source>
        <dbReference type="ARBA" id="ARBA00023242"/>
    </source>
</evidence>
<dbReference type="ExpressionAtlas" id="A0A1D6KWD5">
    <property type="expression patterns" value="baseline and differential"/>
</dbReference>
<feature type="domain" description="AAA+ ATPase" evidence="12">
    <location>
        <begin position="248"/>
        <end position="501"/>
    </location>
</feature>
<dbReference type="InterPro" id="IPR048761">
    <property type="entry name" value="SMUBP-2_HCS1_1B"/>
</dbReference>
<dbReference type="PANTHER" id="PTHR43788:SF8">
    <property type="entry name" value="DNA-BINDING PROTEIN SMUBP-2"/>
    <property type="match status" value="1"/>
</dbReference>
<evidence type="ECO:0000259" key="13">
    <source>
        <dbReference type="SMART" id="SM00487"/>
    </source>
</evidence>
<keyword evidence="10" id="KW-0539">Nucleus</keyword>
<keyword evidence="8" id="KW-0347">Helicase</keyword>
<evidence type="ECO:0000256" key="1">
    <source>
        <dbReference type="ARBA" id="ARBA00004123"/>
    </source>
</evidence>
<gene>
    <name evidence="14" type="ORF">ZEAMMB73_Zm00001d033109</name>
</gene>
<dbReference type="CDD" id="cd18044">
    <property type="entry name" value="DEXXQc_SMUBP2"/>
    <property type="match status" value="1"/>
</dbReference>
<name>A0A1D6KWD5_MAIZE</name>
<dbReference type="GO" id="GO:0003678">
    <property type="term" value="F:DNA helicase activity"/>
    <property type="evidence" value="ECO:0007669"/>
    <property type="project" value="UniProtKB-EC"/>
</dbReference>
<dbReference type="InterPro" id="IPR050534">
    <property type="entry name" value="Coronavir_polyprotein_1ab"/>
</dbReference>
<dbReference type="SUPFAM" id="SSF52540">
    <property type="entry name" value="P-loop containing nucleoside triphosphate hydrolases"/>
    <property type="match status" value="1"/>
</dbReference>
<dbReference type="GO" id="GO:0003677">
    <property type="term" value="F:DNA binding"/>
    <property type="evidence" value="ECO:0007669"/>
    <property type="project" value="InterPro"/>
</dbReference>
<dbReference type="Gene3D" id="2.40.30.270">
    <property type="match status" value="1"/>
</dbReference>
<evidence type="ECO:0000256" key="5">
    <source>
        <dbReference type="ARBA" id="ARBA00022490"/>
    </source>
</evidence>
<keyword evidence="6" id="KW-0547">Nucleotide-binding</keyword>
<dbReference type="GO" id="GO:0005524">
    <property type="term" value="F:ATP binding"/>
    <property type="evidence" value="ECO:0007669"/>
    <property type="project" value="UniProtKB-KW"/>
</dbReference>
<evidence type="ECO:0000256" key="2">
    <source>
        <dbReference type="ARBA" id="ARBA00004496"/>
    </source>
</evidence>
<sequence>MAGRGGGGKGAAGRMMSLQEFVSCMQPLIDLEKAAEISAESETSAKSLERRGCVIANLKCTDAQTGLMGKTLLEFQPNKGDVLPSHKCDVGKTRKFLYIHRMFIENMFMFTGTDNASFPFFIPLQFGTHDVVALKPNKADAGSASLGQGVVYRLKDSSITVAFDDIPEDGLNSPLRLEKLANEVTYRRMKDALIELSKAVQTGPCANLVPVLFGEKAPMRSKDAMKFSPFNKNLDDSQKEAISKALGSRDVFLLHGPPGTGKTTTIIEIILQEVKRGSKILACAASNIAVDNIVERLARYRTKLVRLGHPARLLPQVLDSALDAQVLHYFKWTILCFPLVRSPFAYVITGRLFLFPASRNEVLRADNSSLAGDIRKEMKVLNSKLLKAKDRNTKRDIRKELKTLAKEERKRQQLAVTDVLKNADVVLTTLTGASSKKLNGITFDLVVIDEAAQALEVACWIALLKGPRCILAGDHLQLPPTIQSVEAEKKGMGKTLFERLTEAYGEEITSMLTVQYRMHEHIMSWSSKELYNNKV</sequence>
<evidence type="ECO:0000259" key="12">
    <source>
        <dbReference type="SMART" id="SM00382"/>
    </source>
</evidence>
<dbReference type="GO" id="GO:0005737">
    <property type="term" value="C:cytoplasm"/>
    <property type="evidence" value="ECO:0007669"/>
    <property type="project" value="UniProtKB-SubCell"/>
</dbReference>
<dbReference type="Pfam" id="PF21138">
    <property type="entry name" value="SMUBP-2_HCS1_1B"/>
    <property type="match status" value="1"/>
</dbReference>
<dbReference type="NCBIfam" id="TIGR00376">
    <property type="entry name" value="IGHMBP2 family helicase"/>
    <property type="match status" value="1"/>
</dbReference>
<dbReference type="InterPro" id="IPR014001">
    <property type="entry name" value="Helicase_ATP-bd"/>
</dbReference>
<evidence type="ECO:0000313" key="14">
    <source>
        <dbReference type="EMBL" id="ONM06786.1"/>
    </source>
</evidence>